<dbReference type="Proteomes" id="UP000011087">
    <property type="component" value="Unassembled WGS sequence"/>
</dbReference>
<sequence length="332" mass="36979">MTGARPCQKVWKVQGVTLFCLFLFLFLCCDGLLVERMRGGLARVAGSKAPKPTAEARRVLRGRTEIVVTKRKQGMKRGRVKSKPTQSSILLDMNSSASDEMDLSAAAMPSLNVASDSLWSNGREDGAAHEDAEALLDEFDHMQAAMLNESVKRRVAAKSSRPARPSGSPLREARAQSRRSPQKRNAPTRSKLSAAEAQVLDQICGNNSGLVETNSTLFFGLALTLHRKFNDHLRYVHCESVQRAERFYIKSISLNQSDPTVFYWWSKCLLEQYESSANATKLSLAMHAVKRGLEKFPSHVDLLVLLAEMHIRHFQGKRPGTGAEPWEDAVLR</sequence>
<keyword evidence="4" id="KW-1185">Reference proteome</keyword>
<dbReference type="GeneID" id="17296027"/>
<dbReference type="AlphaFoldDB" id="L1ITW2"/>
<reference evidence="2 4" key="1">
    <citation type="journal article" date="2012" name="Nature">
        <title>Algal genomes reveal evolutionary mosaicism and the fate of nucleomorphs.</title>
        <authorList>
            <consortium name="DOE Joint Genome Institute"/>
            <person name="Curtis B.A."/>
            <person name="Tanifuji G."/>
            <person name="Burki F."/>
            <person name="Gruber A."/>
            <person name="Irimia M."/>
            <person name="Maruyama S."/>
            <person name="Arias M.C."/>
            <person name="Ball S.G."/>
            <person name="Gile G.H."/>
            <person name="Hirakawa Y."/>
            <person name="Hopkins J.F."/>
            <person name="Kuo A."/>
            <person name="Rensing S.A."/>
            <person name="Schmutz J."/>
            <person name="Symeonidi A."/>
            <person name="Elias M."/>
            <person name="Eveleigh R.J."/>
            <person name="Herman E.K."/>
            <person name="Klute M.J."/>
            <person name="Nakayama T."/>
            <person name="Obornik M."/>
            <person name="Reyes-Prieto A."/>
            <person name="Armbrust E.V."/>
            <person name="Aves S.J."/>
            <person name="Beiko R.G."/>
            <person name="Coutinho P."/>
            <person name="Dacks J.B."/>
            <person name="Durnford D.G."/>
            <person name="Fast N.M."/>
            <person name="Green B.R."/>
            <person name="Grisdale C.J."/>
            <person name="Hempel F."/>
            <person name="Henrissat B."/>
            <person name="Hoppner M.P."/>
            <person name="Ishida K."/>
            <person name="Kim E."/>
            <person name="Koreny L."/>
            <person name="Kroth P.G."/>
            <person name="Liu Y."/>
            <person name="Malik S.B."/>
            <person name="Maier U.G."/>
            <person name="McRose D."/>
            <person name="Mock T."/>
            <person name="Neilson J.A."/>
            <person name="Onodera N.T."/>
            <person name="Poole A.M."/>
            <person name="Pritham E.J."/>
            <person name="Richards T.A."/>
            <person name="Rocap G."/>
            <person name="Roy S.W."/>
            <person name="Sarai C."/>
            <person name="Schaack S."/>
            <person name="Shirato S."/>
            <person name="Slamovits C.H."/>
            <person name="Spencer D.F."/>
            <person name="Suzuki S."/>
            <person name="Worden A.Z."/>
            <person name="Zauner S."/>
            <person name="Barry K."/>
            <person name="Bell C."/>
            <person name="Bharti A.K."/>
            <person name="Crow J.A."/>
            <person name="Grimwood J."/>
            <person name="Kramer R."/>
            <person name="Lindquist E."/>
            <person name="Lucas S."/>
            <person name="Salamov A."/>
            <person name="McFadden G.I."/>
            <person name="Lane C.E."/>
            <person name="Keeling P.J."/>
            <person name="Gray M.W."/>
            <person name="Grigoriev I.V."/>
            <person name="Archibald J.M."/>
        </authorList>
    </citation>
    <scope>NUCLEOTIDE SEQUENCE</scope>
    <source>
        <strain evidence="2 4">CCMP2712</strain>
    </source>
</reference>
<proteinExistence type="predicted"/>
<dbReference type="EMBL" id="JH993041">
    <property type="protein sequence ID" value="EKX39265.1"/>
    <property type="molecule type" value="Genomic_DNA"/>
</dbReference>
<name>L1ITW2_GUITC</name>
<reference evidence="3" key="3">
    <citation type="submission" date="2016-03" db="UniProtKB">
        <authorList>
            <consortium name="EnsemblProtists"/>
        </authorList>
    </citation>
    <scope>IDENTIFICATION</scope>
</reference>
<feature type="region of interest" description="Disordered" evidence="1">
    <location>
        <begin position="152"/>
        <end position="192"/>
    </location>
</feature>
<protein>
    <submittedName>
        <fullName evidence="2 3">Uncharacterized protein</fullName>
    </submittedName>
</protein>
<evidence type="ECO:0000313" key="2">
    <source>
        <dbReference type="EMBL" id="EKX39265.1"/>
    </source>
</evidence>
<dbReference type="HOGENOM" id="CLU_837977_0_0_1"/>
<organism evidence="2">
    <name type="scientific">Guillardia theta (strain CCMP2712)</name>
    <name type="common">Cryptophyte</name>
    <dbReference type="NCBI Taxonomy" id="905079"/>
    <lineage>
        <taxon>Eukaryota</taxon>
        <taxon>Cryptophyceae</taxon>
        <taxon>Pyrenomonadales</taxon>
        <taxon>Geminigeraceae</taxon>
        <taxon>Guillardia</taxon>
    </lineage>
</organism>
<accession>L1ITW2</accession>
<dbReference type="RefSeq" id="XP_005826245.1">
    <property type="nucleotide sequence ID" value="XM_005826188.1"/>
</dbReference>
<reference evidence="4" key="2">
    <citation type="submission" date="2012-11" db="EMBL/GenBank/DDBJ databases">
        <authorList>
            <person name="Kuo A."/>
            <person name="Curtis B.A."/>
            <person name="Tanifuji G."/>
            <person name="Burki F."/>
            <person name="Gruber A."/>
            <person name="Irimia M."/>
            <person name="Maruyama S."/>
            <person name="Arias M.C."/>
            <person name="Ball S.G."/>
            <person name="Gile G.H."/>
            <person name="Hirakawa Y."/>
            <person name="Hopkins J.F."/>
            <person name="Rensing S.A."/>
            <person name="Schmutz J."/>
            <person name="Symeonidi A."/>
            <person name="Elias M."/>
            <person name="Eveleigh R.J."/>
            <person name="Herman E.K."/>
            <person name="Klute M.J."/>
            <person name="Nakayama T."/>
            <person name="Obornik M."/>
            <person name="Reyes-Prieto A."/>
            <person name="Armbrust E.V."/>
            <person name="Aves S.J."/>
            <person name="Beiko R.G."/>
            <person name="Coutinho P."/>
            <person name="Dacks J.B."/>
            <person name="Durnford D.G."/>
            <person name="Fast N.M."/>
            <person name="Green B.R."/>
            <person name="Grisdale C."/>
            <person name="Hempe F."/>
            <person name="Henrissat B."/>
            <person name="Hoppner M.P."/>
            <person name="Ishida K.-I."/>
            <person name="Kim E."/>
            <person name="Koreny L."/>
            <person name="Kroth P.G."/>
            <person name="Liu Y."/>
            <person name="Malik S.-B."/>
            <person name="Maier U.G."/>
            <person name="McRose D."/>
            <person name="Mock T."/>
            <person name="Neilson J.A."/>
            <person name="Onodera N.T."/>
            <person name="Poole A.M."/>
            <person name="Pritham E.J."/>
            <person name="Richards T.A."/>
            <person name="Rocap G."/>
            <person name="Roy S.W."/>
            <person name="Sarai C."/>
            <person name="Schaack S."/>
            <person name="Shirato S."/>
            <person name="Slamovits C.H."/>
            <person name="Spencer D.F."/>
            <person name="Suzuki S."/>
            <person name="Worden A.Z."/>
            <person name="Zauner S."/>
            <person name="Barry K."/>
            <person name="Bell C."/>
            <person name="Bharti A.K."/>
            <person name="Crow J.A."/>
            <person name="Grimwood J."/>
            <person name="Kramer R."/>
            <person name="Lindquist E."/>
            <person name="Lucas S."/>
            <person name="Salamov A."/>
            <person name="McFadden G.I."/>
            <person name="Lane C.E."/>
            <person name="Keeling P.J."/>
            <person name="Gray M.W."/>
            <person name="Grigoriev I.V."/>
            <person name="Archibald J.M."/>
        </authorList>
    </citation>
    <scope>NUCLEOTIDE SEQUENCE</scope>
    <source>
        <strain evidence="4">CCMP2712</strain>
    </source>
</reference>
<dbReference type="EnsemblProtists" id="EKX39265">
    <property type="protein sequence ID" value="EKX39265"/>
    <property type="gene ID" value="GUITHDRAFT_114699"/>
</dbReference>
<evidence type="ECO:0000313" key="3">
    <source>
        <dbReference type="EnsemblProtists" id="EKX39265"/>
    </source>
</evidence>
<dbReference type="KEGG" id="gtt:GUITHDRAFT_114699"/>
<evidence type="ECO:0000313" key="4">
    <source>
        <dbReference type="Proteomes" id="UP000011087"/>
    </source>
</evidence>
<evidence type="ECO:0000256" key="1">
    <source>
        <dbReference type="SAM" id="MobiDB-lite"/>
    </source>
</evidence>
<dbReference type="PaxDb" id="55529-EKX39265"/>
<gene>
    <name evidence="2" type="ORF">GUITHDRAFT_114699</name>
</gene>